<keyword evidence="4 7" id="KW-0862">Zinc</keyword>
<evidence type="ECO:0000256" key="5">
    <source>
        <dbReference type="ARBA" id="ARBA00023049"/>
    </source>
</evidence>
<evidence type="ECO:0000259" key="9">
    <source>
        <dbReference type="PROSITE" id="PS51864"/>
    </source>
</evidence>
<dbReference type="PANTHER" id="PTHR10127">
    <property type="entry name" value="DISCOIDIN, CUB, EGF, LAMININ , AND ZINC METALLOPROTEASE DOMAIN CONTAINING"/>
    <property type="match status" value="1"/>
</dbReference>
<gene>
    <name evidence="10" type="ORF">OESDEN_11188</name>
</gene>
<dbReference type="Pfam" id="PF01400">
    <property type="entry name" value="Astacin"/>
    <property type="match status" value="1"/>
</dbReference>
<comment type="caution">
    <text evidence="7">Lacks conserved residue(s) required for the propagation of feature annotation.</text>
</comment>
<dbReference type="SUPFAM" id="SSF55486">
    <property type="entry name" value="Metalloproteases ('zincins'), catalytic domain"/>
    <property type="match status" value="1"/>
</dbReference>
<evidence type="ECO:0000256" key="1">
    <source>
        <dbReference type="ARBA" id="ARBA00022670"/>
    </source>
</evidence>
<feature type="active site" evidence="7">
    <location>
        <position position="49"/>
    </location>
</feature>
<dbReference type="Proteomes" id="UP000053660">
    <property type="component" value="Unassembled WGS sequence"/>
</dbReference>
<accession>A0A0B1SUK7</accession>
<feature type="binding site" evidence="7">
    <location>
        <position position="48"/>
    </location>
    <ligand>
        <name>Zn(2+)</name>
        <dbReference type="ChEBI" id="CHEBI:29105"/>
        <note>catalytic</note>
    </ligand>
</feature>
<feature type="domain" description="Peptidase M12A" evidence="9">
    <location>
        <begin position="1"/>
        <end position="151"/>
    </location>
</feature>
<keyword evidence="6" id="KW-1015">Disulfide bond</keyword>
<dbReference type="InterPro" id="IPR024079">
    <property type="entry name" value="MetalloPept_cat_dom_sf"/>
</dbReference>
<evidence type="ECO:0000256" key="7">
    <source>
        <dbReference type="PROSITE-ProRule" id="PRU01211"/>
    </source>
</evidence>
<dbReference type="EMBL" id="KN554872">
    <property type="protein sequence ID" value="KHJ89003.1"/>
    <property type="molecule type" value="Genomic_DNA"/>
</dbReference>
<evidence type="ECO:0000313" key="11">
    <source>
        <dbReference type="Proteomes" id="UP000053660"/>
    </source>
</evidence>
<dbReference type="SMART" id="SM00235">
    <property type="entry name" value="ZnMc"/>
    <property type="match status" value="1"/>
</dbReference>
<keyword evidence="3 7" id="KW-0378">Hydrolase</keyword>
<dbReference type="PANTHER" id="PTHR10127:SF780">
    <property type="entry name" value="METALLOENDOPEPTIDASE"/>
    <property type="match status" value="1"/>
</dbReference>
<keyword evidence="2 7" id="KW-0479">Metal-binding</keyword>
<reference evidence="10 11" key="1">
    <citation type="submission" date="2014-03" db="EMBL/GenBank/DDBJ databases">
        <title>Draft genome of the hookworm Oesophagostomum dentatum.</title>
        <authorList>
            <person name="Mitreva M."/>
        </authorList>
    </citation>
    <scope>NUCLEOTIDE SEQUENCE [LARGE SCALE GENOMIC DNA]</scope>
    <source>
        <strain evidence="10 11">OD-Hann</strain>
    </source>
</reference>
<comment type="cofactor">
    <cofactor evidence="7 8">
        <name>Zn(2+)</name>
        <dbReference type="ChEBI" id="CHEBI:29105"/>
    </cofactor>
    <text evidence="7 8">Binds 1 zinc ion per subunit.</text>
</comment>
<evidence type="ECO:0000256" key="6">
    <source>
        <dbReference type="ARBA" id="ARBA00023157"/>
    </source>
</evidence>
<keyword evidence="11" id="KW-1185">Reference proteome</keyword>
<dbReference type="InterPro" id="IPR006026">
    <property type="entry name" value="Peptidase_Metallo"/>
</dbReference>
<dbReference type="PROSITE" id="PS51864">
    <property type="entry name" value="ASTACIN"/>
    <property type="match status" value="1"/>
</dbReference>
<organism evidence="10 11">
    <name type="scientific">Oesophagostomum dentatum</name>
    <name type="common">Nodular worm</name>
    <dbReference type="NCBI Taxonomy" id="61180"/>
    <lineage>
        <taxon>Eukaryota</taxon>
        <taxon>Metazoa</taxon>
        <taxon>Ecdysozoa</taxon>
        <taxon>Nematoda</taxon>
        <taxon>Chromadorea</taxon>
        <taxon>Rhabditida</taxon>
        <taxon>Rhabditina</taxon>
        <taxon>Rhabditomorpha</taxon>
        <taxon>Strongyloidea</taxon>
        <taxon>Strongylidae</taxon>
        <taxon>Oesophagostomum</taxon>
    </lineage>
</organism>
<dbReference type="OrthoDB" id="5819035at2759"/>
<feature type="binding site" evidence="7">
    <location>
        <position position="52"/>
    </location>
    <ligand>
        <name>Zn(2+)</name>
        <dbReference type="ChEBI" id="CHEBI:29105"/>
        <note>catalytic</note>
    </ligand>
</feature>
<evidence type="ECO:0000256" key="8">
    <source>
        <dbReference type="RuleBase" id="RU361183"/>
    </source>
</evidence>
<evidence type="ECO:0000313" key="10">
    <source>
        <dbReference type="EMBL" id="KHJ89003.1"/>
    </source>
</evidence>
<dbReference type="GO" id="GO:0004222">
    <property type="term" value="F:metalloendopeptidase activity"/>
    <property type="evidence" value="ECO:0007669"/>
    <property type="project" value="UniProtKB-UniRule"/>
</dbReference>
<protein>
    <recommendedName>
        <fullName evidence="8">Metalloendopeptidase</fullName>
        <ecNumber evidence="8">3.4.24.-</ecNumber>
    </recommendedName>
</protein>
<keyword evidence="5 7" id="KW-0482">Metalloprotease</keyword>
<dbReference type="GO" id="GO:0008270">
    <property type="term" value="F:zinc ion binding"/>
    <property type="evidence" value="ECO:0007669"/>
    <property type="project" value="UniProtKB-UniRule"/>
</dbReference>
<dbReference type="InterPro" id="IPR001506">
    <property type="entry name" value="Peptidase_M12A"/>
</dbReference>
<dbReference type="AlphaFoldDB" id="A0A0B1SUK7"/>
<evidence type="ECO:0000256" key="4">
    <source>
        <dbReference type="ARBA" id="ARBA00022833"/>
    </source>
</evidence>
<dbReference type="EC" id="3.4.24.-" evidence="8"/>
<proteinExistence type="predicted"/>
<sequence length="167" mass="19050">FSNHFSAVKDKIRVTAYPSVCFSNVGRSGVEQPLILGRGCESFGTIAHELGHALGLFHTMNRQDRDQHIKVRFDNTLQQFQNEFNIRNKGEIENYGTGYDYGSIMHYAQTNALSNGKPWMVPTDEKYGHTMGSEMISFSDFSIINEHYFCKATIALHNSKNYTQPMR</sequence>
<feature type="non-terminal residue" evidence="10">
    <location>
        <position position="1"/>
    </location>
</feature>
<keyword evidence="1 7" id="KW-0645">Protease</keyword>
<evidence type="ECO:0000256" key="3">
    <source>
        <dbReference type="ARBA" id="ARBA00022801"/>
    </source>
</evidence>
<evidence type="ECO:0000256" key="2">
    <source>
        <dbReference type="ARBA" id="ARBA00022723"/>
    </source>
</evidence>
<dbReference type="Gene3D" id="3.40.390.10">
    <property type="entry name" value="Collagenase (Catalytic Domain)"/>
    <property type="match status" value="1"/>
</dbReference>
<name>A0A0B1SUK7_OESDE</name>
<dbReference type="GO" id="GO:0006508">
    <property type="term" value="P:proteolysis"/>
    <property type="evidence" value="ECO:0007669"/>
    <property type="project" value="UniProtKB-KW"/>
</dbReference>
<feature type="binding site" evidence="7">
    <location>
        <position position="58"/>
    </location>
    <ligand>
        <name>Zn(2+)</name>
        <dbReference type="ChEBI" id="CHEBI:29105"/>
        <note>catalytic</note>
    </ligand>
</feature>
<dbReference type="PRINTS" id="PR00480">
    <property type="entry name" value="ASTACIN"/>
</dbReference>